<gene>
    <name evidence="2" type="ORF">PVAP13_7NG266300</name>
</gene>
<dbReference type="Proteomes" id="UP000823388">
    <property type="component" value="Chromosome 7N"/>
</dbReference>
<evidence type="ECO:0000256" key="1">
    <source>
        <dbReference type="SAM" id="MobiDB-lite"/>
    </source>
</evidence>
<sequence length="99" mass="11076">MYCSAEEPPRLLYFAPRASAARARTRARPRAVQPLYNRPRPGLPFRPSRLVASSKQGGARRPCPATVRRRRCFGEASQVRPSRPSALRPRGCAFPYGPI</sequence>
<name>A0A8T0Q1J2_PANVG</name>
<reference evidence="2" key="1">
    <citation type="submission" date="2020-05" db="EMBL/GenBank/DDBJ databases">
        <title>WGS assembly of Panicum virgatum.</title>
        <authorList>
            <person name="Lovell J.T."/>
            <person name="Jenkins J."/>
            <person name="Shu S."/>
            <person name="Juenger T.E."/>
            <person name="Schmutz J."/>
        </authorList>
    </citation>
    <scope>NUCLEOTIDE SEQUENCE</scope>
    <source>
        <strain evidence="2">AP13</strain>
    </source>
</reference>
<organism evidence="2 3">
    <name type="scientific">Panicum virgatum</name>
    <name type="common">Blackwell switchgrass</name>
    <dbReference type="NCBI Taxonomy" id="38727"/>
    <lineage>
        <taxon>Eukaryota</taxon>
        <taxon>Viridiplantae</taxon>
        <taxon>Streptophyta</taxon>
        <taxon>Embryophyta</taxon>
        <taxon>Tracheophyta</taxon>
        <taxon>Spermatophyta</taxon>
        <taxon>Magnoliopsida</taxon>
        <taxon>Liliopsida</taxon>
        <taxon>Poales</taxon>
        <taxon>Poaceae</taxon>
        <taxon>PACMAD clade</taxon>
        <taxon>Panicoideae</taxon>
        <taxon>Panicodae</taxon>
        <taxon>Paniceae</taxon>
        <taxon>Panicinae</taxon>
        <taxon>Panicum</taxon>
        <taxon>Panicum sect. Hiantes</taxon>
    </lineage>
</organism>
<proteinExistence type="predicted"/>
<comment type="caution">
    <text evidence="2">The sequence shown here is derived from an EMBL/GenBank/DDBJ whole genome shotgun (WGS) entry which is preliminary data.</text>
</comment>
<feature type="region of interest" description="Disordered" evidence="1">
    <location>
        <begin position="23"/>
        <end position="65"/>
    </location>
</feature>
<dbReference type="EMBL" id="CM029050">
    <property type="protein sequence ID" value="KAG2567760.1"/>
    <property type="molecule type" value="Genomic_DNA"/>
</dbReference>
<keyword evidence="3" id="KW-1185">Reference proteome</keyword>
<evidence type="ECO:0000313" key="2">
    <source>
        <dbReference type="EMBL" id="KAG2567760.1"/>
    </source>
</evidence>
<dbReference type="AlphaFoldDB" id="A0A8T0Q1J2"/>
<evidence type="ECO:0000313" key="3">
    <source>
        <dbReference type="Proteomes" id="UP000823388"/>
    </source>
</evidence>
<protein>
    <submittedName>
        <fullName evidence="2">Uncharacterized protein</fullName>
    </submittedName>
</protein>
<accession>A0A8T0Q1J2</accession>